<dbReference type="NCBIfam" id="TIGR02142">
    <property type="entry name" value="modC_ABC"/>
    <property type="match status" value="1"/>
</dbReference>
<dbReference type="AlphaFoldDB" id="A0A9X0R697"/>
<evidence type="ECO:0000256" key="4">
    <source>
        <dbReference type="ARBA" id="ARBA00022519"/>
    </source>
</evidence>
<evidence type="ECO:0000313" key="12">
    <source>
        <dbReference type="EMBL" id="MBC5850357.1"/>
    </source>
</evidence>
<comment type="caution">
    <text evidence="12">The sequence shown here is derived from an EMBL/GenBank/DDBJ whole genome shotgun (WGS) entry which is preliminary data.</text>
</comment>
<feature type="domain" description="Mop" evidence="11">
    <location>
        <begin position="293"/>
        <end position="364"/>
    </location>
</feature>
<dbReference type="Gene3D" id="2.40.50.100">
    <property type="match status" value="1"/>
</dbReference>
<protein>
    <submittedName>
        <fullName evidence="12">Molybdenum ABC transporter ATP-binding protein ModC</fullName>
    </submittedName>
</protein>
<dbReference type="EMBL" id="JACRUP010000002">
    <property type="protein sequence ID" value="MBC5850357.1"/>
    <property type="molecule type" value="Genomic_DNA"/>
</dbReference>
<evidence type="ECO:0000313" key="13">
    <source>
        <dbReference type="Proteomes" id="UP000615796"/>
    </source>
</evidence>
<proteinExistence type="predicted"/>
<dbReference type="InterPro" id="IPR011868">
    <property type="entry name" value="ModC_ABC_ATP-bd"/>
</dbReference>
<dbReference type="FunFam" id="3.40.50.300:FF:000634">
    <property type="entry name" value="Molybdenum import ATP-binding protein ModC"/>
    <property type="match status" value="1"/>
</dbReference>
<dbReference type="SUPFAM" id="SSF50331">
    <property type="entry name" value="MOP-like"/>
    <property type="match status" value="1"/>
</dbReference>
<dbReference type="InterPro" id="IPR050334">
    <property type="entry name" value="Molybdenum_import_ModC"/>
</dbReference>
<keyword evidence="7" id="KW-1278">Translocase</keyword>
<keyword evidence="4" id="KW-0997">Cell inner membrane</keyword>
<reference evidence="12" key="1">
    <citation type="submission" date="2020-08" db="EMBL/GenBank/DDBJ databases">
        <title>Genome Sequencing and Pan-Genome Analysis of Migratory bird Vibrio Strains, Inner Mongolia.</title>
        <authorList>
            <person name="Zheng L."/>
        </authorList>
    </citation>
    <scope>NUCLEOTIDE SEQUENCE</scope>
    <source>
        <strain evidence="12">M13F</strain>
    </source>
</reference>
<keyword evidence="5" id="KW-0547">Nucleotide-binding</keyword>
<evidence type="ECO:0000256" key="3">
    <source>
        <dbReference type="ARBA" id="ARBA00022505"/>
    </source>
</evidence>
<evidence type="ECO:0000256" key="1">
    <source>
        <dbReference type="ARBA" id="ARBA00022448"/>
    </source>
</evidence>
<accession>A0A9X0R697</accession>
<name>A0A9X0R697_VIBME</name>
<keyword evidence="8" id="KW-0472">Membrane</keyword>
<keyword evidence="6 12" id="KW-0067">ATP-binding</keyword>
<evidence type="ECO:0000256" key="7">
    <source>
        <dbReference type="ARBA" id="ARBA00022967"/>
    </source>
</evidence>
<dbReference type="PANTHER" id="PTHR43514">
    <property type="entry name" value="ABC TRANSPORTER I FAMILY MEMBER 10"/>
    <property type="match status" value="1"/>
</dbReference>
<keyword evidence="13" id="KW-1185">Reference proteome</keyword>
<dbReference type="GO" id="GO:0005524">
    <property type="term" value="F:ATP binding"/>
    <property type="evidence" value="ECO:0007669"/>
    <property type="project" value="UniProtKB-KW"/>
</dbReference>
<sequence>MTDLHLKVKKQLGCMQVDVDLHLPSRGVSAIFGRSGAGKTTLINLFSGLEQPDSGYIKTANRVLFDSEQGINIPTERRRIGYVFQEARLFPHYRVRGNLTYGVSVADDDYFTSIVSLLGLNALLERYPHDLSGGEKQRVAMGRALLSKPDLLLMDEPLASLDLPRKREVMPFLERLGQQINIPILYVTHSMSEILRLADHLVLLDQGRELISGPIEQVWSSSLMRPWQSFSEQSTLLLGNVTHHRLDYGLSYVALSEQVGLWVQQIEDAVEGQRVRLQIRATDVSVTRQFPQATSIRNILPVRITRIEHLQQGEGRKSVALQLTVGDGCWLWSTITEWALQELGLHVGMQVYAQIKGVSVTQRDIVMTHP</sequence>
<dbReference type="RefSeq" id="WP_187025493.1">
    <property type="nucleotide sequence ID" value="NZ_CAWQCL010000056.1"/>
</dbReference>
<dbReference type="NCBIfam" id="NF008355">
    <property type="entry name" value="PRK11144.1"/>
    <property type="match status" value="1"/>
</dbReference>
<dbReference type="InterPro" id="IPR027417">
    <property type="entry name" value="P-loop_NTPase"/>
</dbReference>
<dbReference type="InterPro" id="IPR008995">
    <property type="entry name" value="Mo/tungstate-bd_C_term_dom"/>
</dbReference>
<dbReference type="Gene3D" id="3.40.50.300">
    <property type="entry name" value="P-loop containing nucleotide triphosphate hydrolases"/>
    <property type="match status" value="1"/>
</dbReference>
<dbReference type="Pfam" id="PF03459">
    <property type="entry name" value="TOBE"/>
    <property type="match status" value="1"/>
</dbReference>
<dbReference type="InterPro" id="IPR005116">
    <property type="entry name" value="Transp-assoc_OB_typ1"/>
</dbReference>
<feature type="domain" description="ABC transporter" evidence="10">
    <location>
        <begin position="1"/>
        <end position="231"/>
    </location>
</feature>
<evidence type="ECO:0000256" key="6">
    <source>
        <dbReference type="ARBA" id="ARBA00022840"/>
    </source>
</evidence>
<dbReference type="GO" id="GO:0140359">
    <property type="term" value="F:ABC-type transporter activity"/>
    <property type="evidence" value="ECO:0007669"/>
    <property type="project" value="InterPro"/>
</dbReference>
<dbReference type="GO" id="GO:0015098">
    <property type="term" value="F:molybdate ion transmembrane transporter activity"/>
    <property type="evidence" value="ECO:0007669"/>
    <property type="project" value="InterPro"/>
</dbReference>
<dbReference type="PANTHER" id="PTHR43514:SF4">
    <property type="entry name" value="ABC TRANSPORTER I FAMILY MEMBER 10"/>
    <property type="match status" value="1"/>
</dbReference>
<gene>
    <name evidence="12" type="primary">modC</name>
    <name evidence="12" type="ORF">H8Q88_05205</name>
</gene>
<dbReference type="GO" id="GO:0016020">
    <property type="term" value="C:membrane"/>
    <property type="evidence" value="ECO:0007669"/>
    <property type="project" value="InterPro"/>
</dbReference>
<dbReference type="Pfam" id="PF00005">
    <property type="entry name" value="ABC_tran"/>
    <property type="match status" value="1"/>
</dbReference>
<dbReference type="InterPro" id="IPR003593">
    <property type="entry name" value="AAA+_ATPase"/>
</dbReference>
<organism evidence="12 13">
    <name type="scientific">Vibrio metschnikovii</name>
    <dbReference type="NCBI Taxonomy" id="28172"/>
    <lineage>
        <taxon>Bacteria</taxon>
        <taxon>Pseudomonadati</taxon>
        <taxon>Pseudomonadota</taxon>
        <taxon>Gammaproteobacteria</taxon>
        <taxon>Vibrionales</taxon>
        <taxon>Vibrionaceae</taxon>
        <taxon>Vibrio</taxon>
    </lineage>
</organism>
<dbReference type="SUPFAM" id="SSF52540">
    <property type="entry name" value="P-loop containing nucleoside triphosphate hydrolases"/>
    <property type="match status" value="1"/>
</dbReference>
<dbReference type="InterPro" id="IPR004606">
    <property type="entry name" value="Mop_domain"/>
</dbReference>
<dbReference type="SMART" id="SM00382">
    <property type="entry name" value="AAA"/>
    <property type="match status" value="1"/>
</dbReference>
<keyword evidence="3 9" id="KW-0500">Molybdenum</keyword>
<dbReference type="GO" id="GO:0016887">
    <property type="term" value="F:ATP hydrolysis activity"/>
    <property type="evidence" value="ECO:0007669"/>
    <property type="project" value="InterPro"/>
</dbReference>
<dbReference type="Proteomes" id="UP000615796">
    <property type="component" value="Unassembled WGS sequence"/>
</dbReference>
<evidence type="ECO:0000259" key="11">
    <source>
        <dbReference type="PROSITE" id="PS51866"/>
    </source>
</evidence>
<dbReference type="InterPro" id="IPR017871">
    <property type="entry name" value="ABC_transporter-like_CS"/>
</dbReference>
<dbReference type="PROSITE" id="PS51866">
    <property type="entry name" value="MOP"/>
    <property type="match status" value="1"/>
</dbReference>
<evidence type="ECO:0000256" key="8">
    <source>
        <dbReference type="ARBA" id="ARBA00023136"/>
    </source>
</evidence>
<keyword evidence="2" id="KW-1003">Cell membrane</keyword>
<evidence type="ECO:0000256" key="9">
    <source>
        <dbReference type="PROSITE-ProRule" id="PRU01213"/>
    </source>
</evidence>
<evidence type="ECO:0000259" key="10">
    <source>
        <dbReference type="PROSITE" id="PS50893"/>
    </source>
</evidence>
<evidence type="ECO:0000256" key="2">
    <source>
        <dbReference type="ARBA" id="ARBA00022475"/>
    </source>
</evidence>
<keyword evidence="1" id="KW-0813">Transport</keyword>
<dbReference type="PROSITE" id="PS00211">
    <property type="entry name" value="ABC_TRANSPORTER_1"/>
    <property type="match status" value="1"/>
</dbReference>
<dbReference type="InterPro" id="IPR003439">
    <property type="entry name" value="ABC_transporter-like_ATP-bd"/>
</dbReference>
<dbReference type="PROSITE" id="PS50893">
    <property type="entry name" value="ABC_TRANSPORTER_2"/>
    <property type="match status" value="1"/>
</dbReference>
<evidence type="ECO:0000256" key="5">
    <source>
        <dbReference type="ARBA" id="ARBA00022741"/>
    </source>
</evidence>